<keyword evidence="3" id="KW-1133">Transmembrane helix</keyword>
<proteinExistence type="inferred from homology"/>
<dbReference type="RefSeq" id="XP_066083389.1">
    <property type="nucleotide sequence ID" value="XM_066227292.1"/>
</dbReference>
<sequence length="286" mass="32249">MPPTPRPPRPFKREHRSYIPLPILLLTSLIPLLALLFPYLSTQPTHAFSPYISSTPVRSPKALILTAHPDDEVMFFSPTILSLVSEGWTVSGLCLSTGNSSGQGDIRTEELYGSYEVLGVVRENVKIVDHPKLQDSMTSQWDPHLLLEIILHHLKDHPVDLIITFDEIGITHHPNHISLPQALALLQTHTQPSPKITHLKSPGVIPKFTGPLYPIYLNLQKILYHILKSDGQKEGQGEKGLAVVSSPTQWVQSIQAMMAHRTQLVWFRWLYLAASRLMWVNELIEI</sequence>
<keyword evidence="5" id="KW-1185">Reference proteome</keyword>
<reference evidence="4 5" key="1">
    <citation type="submission" date="2024-01" db="EMBL/GenBank/DDBJ databases">
        <title>Comparative genomics of Cryptococcus and Kwoniella reveals pathogenesis evolution and contrasting modes of karyotype evolution via chromosome fusion or intercentromeric recombination.</title>
        <authorList>
            <person name="Coelho M.A."/>
            <person name="David-Palma M."/>
            <person name="Shea T."/>
            <person name="Bowers K."/>
            <person name="McGinley-Smith S."/>
            <person name="Mohammad A.W."/>
            <person name="Gnirke A."/>
            <person name="Yurkov A.M."/>
            <person name="Nowrousian M."/>
            <person name="Sun S."/>
            <person name="Cuomo C.A."/>
            <person name="Heitman J."/>
        </authorList>
    </citation>
    <scope>NUCLEOTIDE SEQUENCE [LARGE SCALE GENOMIC DNA]</scope>
    <source>
        <strain evidence="4 5">PYCC6329</strain>
    </source>
</reference>
<dbReference type="Proteomes" id="UP001358614">
    <property type="component" value="Chromosome 1"/>
</dbReference>
<dbReference type="GeneID" id="91102302"/>
<dbReference type="EC" id="3.5.1.89" evidence="2"/>
<dbReference type="KEGG" id="ker:91102302"/>
<feature type="transmembrane region" description="Helical" evidence="3">
    <location>
        <begin position="21"/>
        <end position="40"/>
    </location>
</feature>
<dbReference type="AlphaFoldDB" id="A0AAX4KI58"/>
<evidence type="ECO:0000313" key="5">
    <source>
        <dbReference type="Proteomes" id="UP001358614"/>
    </source>
</evidence>
<gene>
    <name evidence="4" type="ORF">V865_003499</name>
</gene>
<evidence type="ECO:0000256" key="1">
    <source>
        <dbReference type="ARBA" id="ARBA00006066"/>
    </source>
</evidence>
<dbReference type="GO" id="GO:0005783">
    <property type="term" value="C:endoplasmic reticulum"/>
    <property type="evidence" value="ECO:0007669"/>
    <property type="project" value="TreeGrafter"/>
</dbReference>
<dbReference type="Pfam" id="PF02585">
    <property type="entry name" value="PIG-L"/>
    <property type="match status" value="1"/>
</dbReference>
<evidence type="ECO:0000256" key="3">
    <source>
        <dbReference type="SAM" id="Phobius"/>
    </source>
</evidence>
<dbReference type="SUPFAM" id="SSF102588">
    <property type="entry name" value="LmbE-like"/>
    <property type="match status" value="1"/>
</dbReference>
<evidence type="ECO:0000313" key="4">
    <source>
        <dbReference type="EMBL" id="WWD05422.1"/>
    </source>
</evidence>
<keyword evidence="3" id="KW-0812">Transmembrane</keyword>
<name>A0AAX4KI58_9TREE</name>
<dbReference type="PANTHER" id="PTHR12993:SF11">
    <property type="entry name" value="N-ACETYLGLUCOSAMINYL-PHOSPHATIDYLINOSITOL DE-N-ACETYLASE"/>
    <property type="match status" value="1"/>
</dbReference>
<dbReference type="EMBL" id="CP144089">
    <property type="protein sequence ID" value="WWD05422.1"/>
    <property type="molecule type" value="Genomic_DNA"/>
</dbReference>
<dbReference type="Gene3D" id="3.40.50.10320">
    <property type="entry name" value="LmbE-like"/>
    <property type="match status" value="1"/>
</dbReference>
<dbReference type="GO" id="GO:0000225">
    <property type="term" value="F:N-acetylglucosaminylphosphatidylinositol deacetylase activity"/>
    <property type="evidence" value="ECO:0007669"/>
    <property type="project" value="UniProtKB-EC"/>
</dbReference>
<dbReference type="PANTHER" id="PTHR12993">
    <property type="entry name" value="N-ACETYLGLUCOSAMINYL-PHOSPHATIDYLINOSITOL DE-N-ACETYLASE-RELATED"/>
    <property type="match status" value="1"/>
</dbReference>
<protein>
    <recommendedName>
        <fullName evidence="2">N-acetylglucosaminylphosphatidylinositol deacetylase</fullName>
        <ecNumber evidence="2">3.5.1.89</ecNumber>
    </recommendedName>
</protein>
<accession>A0AAX4KI58</accession>
<organism evidence="4 5">
    <name type="scientific">Kwoniella europaea PYCC6329</name>
    <dbReference type="NCBI Taxonomy" id="1423913"/>
    <lineage>
        <taxon>Eukaryota</taxon>
        <taxon>Fungi</taxon>
        <taxon>Dikarya</taxon>
        <taxon>Basidiomycota</taxon>
        <taxon>Agaricomycotina</taxon>
        <taxon>Tremellomycetes</taxon>
        <taxon>Tremellales</taxon>
        <taxon>Cryptococcaceae</taxon>
        <taxon>Kwoniella</taxon>
    </lineage>
</organism>
<evidence type="ECO:0000256" key="2">
    <source>
        <dbReference type="ARBA" id="ARBA00012176"/>
    </source>
</evidence>
<dbReference type="InterPro" id="IPR003737">
    <property type="entry name" value="GlcNAc_PI_deacetylase-related"/>
</dbReference>
<comment type="similarity">
    <text evidence="1">Belongs to the PIGL family.</text>
</comment>
<keyword evidence="3" id="KW-0472">Membrane</keyword>
<dbReference type="InterPro" id="IPR024078">
    <property type="entry name" value="LmbE-like_dom_sf"/>
</dbReference>